<evidence type="ECO:0000313" key="2">
    <source>
        <dbReference type="EMBL" id="CEK96723.1"/>
    </source>
</evidence>
<proteinExistence type="predicted"/>
<organism evidence="2">
    <name type="scientific">Arion vulgaris</name>
    <dbReference type="NCBI Taxonomy" id="1028688"/>
    <lineage>
        <taxon>Eukaryota</taxon>
        <taxon>Metazoa</taxon>
        <taxon>Spiralia</taxon>
        <taxon>Lophotrochozoa</taxon>
        <taxon>Mollusca</taxon>
        <taxon>Gastropoda</taxon>
        <taxon>Heterobranchia</taxon>
        <taxon>Euthyneura</taxon>
        <taxon>Panpulmonata</taxon>
        <taxon>Eupulmonata</taxon>
        <taxon>Stylommatophora</taxon>
        <taxon>Helicina</taxon>
        <taxon>Arionoidea</taxon>
        <taxon>Arionidae</taxon>
        <taxon>Arion</taxon>
    </lineage>
</organism>
<sequence length="97" mass="11209">MAEGEKTPLLRKENTSKGVPRSDIYNHVHDNRYNVNTVRNDVDHISSTADVTSSERFSHSDLEQSRSHVTIKENHLIKASYESLDYEISDNLMYQNE</sequence>
<accession>A0A0B7BUP0</accession>
<dbReference type="AlphaFoldDB" id="A0A0B7BUP0"/>
<reference evidence="2" key="1">
    <citation type="submission" date="2014-12" db="EMBL/GenBank/DDBJ databases">
        <title>Insight into the proteome of Arion vulgaris.</title>
        <authorList>
            <person name="Aradska J."/>
            <person name="Bulat T."/>
            <person name="Smidak R."/>
            <person name="Sarate P."/>
            <person name="Gangsoo J."/>
            <person name="Sialana F."/>
            <person name="Bilban M."/>
            <person name="Lubec G."/>
        </authorList>
    </citation>
    <scope>NUCLEOTIDE SEQUENCE</scope>
    <source>
        <tissue evidence="2">Skin</tissue>
    </source>
</reference>
<gene>
    <name evidence="2" type="primary">ORF213205</name>
</gene>
<feature type="non-terminal residue" evidence="2">
    <location>
        <position position="97"/>
    </location>
</feature>
<dbReference type="EMBL" id="HACG01049858">
    <property type="protein sequence ID" value="CEK96723.1"/>
    <property type="molecule type" value="Transcribed_RNA"/>
</dbReference>
<name>A0A0B7BUP0_9EUPU</name>
<protein>
    <submittedName>
        <fullName evidence="2">Uncharacterized protein</fullName>
    </submittedName>
</protein>
<feature type="compositionally biased region" description="Basic and acidic residues" evidence="1">
    <location>
        <begin position="1"/>
        <end position="15"/>
    </location>
</feature>
<evidence type="ECO:0000256" key="1">
    <source>
        <dbReference type="SAM" id="MobiDB-lite"/>
    </source>
</evidence>
<feature type="region of interest" description="Disordered" evidence="1">
    <location>
        <begin position="1"/>
        <end position="26"/>
    </location>
</feature>